<dbReference type="Proteomes" id="UP000250796">
    <property type="component" value="Chromosome MESINF"/>
</dbReference>
<proteinExistence type="predicted"/>
<organism evidence="1 2">
    <name type="scientific">Mesotoga infera</name>
    <dbReference type="NCBI Taxonomy" id="1236046"/>
    <lineage>
        <taxon>Bacteria</taxon>
        <taxon>Thermotogati</taxon>
        <taxon>Thermotogota</taxon>
        <taxon>Thermotogae</taxon>
        <taxon>Kosmotogales</taxon>
        <taxon>Kosmotogaceae</taxon>
        <taxon>Mesotoga</taxon>
    </lineage>
</organism>
<reference evidence="1 2" key="1">
    <citation type="submission" date="2017-01" db="EMBL/GenBank/DDBJ databases">
        <authorList>
            <person name="Erauso G."/>
        </authorList>
    </citation>
    <scope>NUCLEOTIDE SEQUENCE [LARGE SCALE GENOMIC DNA]</scope>
    <source>
        <strain evidence="1">MESINF1</strain>
    </source>
</reference>
<dbReference type="RefSeq" id="WP_169699302.1">
    <property type="nucleotide sequence ID" value="NZ_LS974202.1"/>
</dbReference>
<keyword evidence="2" id="KW-1185">Reference proteome</keyword>
<name>A0A7Z7LFP6_9BACT</name>
<accession>A0A7Z7LFP6</accession>
<dbReference type="AlphaFoldDB" id="A0A7Z7LFP6"/>
<dbReference type="KEGG" id="minf:MESINF_1675"/>
<protein>
    <submittedName>
        <fullName evidence="1">Uncharacterized protein</fullName>
    </submittedName>
</protein>
<evidence type="ECO:0000313" key="2">
    <source>
        <dbReference type="Proteomes" id="UP000250796"/>
    </source>
</evidence>
<dbReference type="EMBL" id="LS974202">
    <property type="protein sequence ID" value="SSC13119.1"/>
    <property type="molecule type" value="Genomic_DNA"/>
</dbReference>
<sequence length="357" mass="40557">MKVLDYSILSITDAGSVFIEESKHDGVTFSFPSDPIFAKYRDQLMVVVEVKMDASKFSLTKSKLDLTSVRLHGVKIVDNKPFDDSVALWAFESKTLGKTMRVISGSEGSKIPAKRDADYVVPAIVNTIELASKEENVGRFIFQLPGEWFVLSQISMGQDIAKIRRENARLDLKSFSTEIIVAELKKHRVFTENLWNLYALYKELDKFETENSELTESVEEELTVSDLDLEETIPESVDLYLDGDEKTTVSLHKQVLVQSSIEKIGTFSKKKAVVLRIRNNSDLGTVKEVHFSFRLLDPVGKELYLAEHDLKDLNVGPGEAQKRDFMDFPEFTDQQLERVDVKLLKILWSNGVETFTE</sequence>
<gene>
    <name evidence="1" type="ORF">MESINF_1675</name>
</gene>
<evidence type="ECO:0000313" key="1">
    <source>
        <dbReference type="EMBL" id="SSC13119.1"/>
    </source>
</evidence>